<dbReference type="InterPro" id="IPR003684">
    <property type="entry name" value="Porin_alphabac"/>
</dbReference>
<keyword evidence="12" id="KW-1185">Reference proteome</keyword>
<comment type="domain">
    <text evidence="10">Consists of 16-stranded beta-barrel sheets, with large surface-exposed loops, that form a transmembrane pore at the center of each barrel. The pore is partially ocluded by a peptide loop that folds into the pore lumen.</text>
</comment>
<dbReference type="Proteomes" id="UP001595536">
    <property type="component" value="Unassembled WGS sequence"/>
</dbReference>
<evidence type="ECO:0000313" key="11">
    <source>
        <dbReference type="EMBL" id="MFC3267171.1"/>
    </source>
</evidence>
<evidence type="ECO:0000256" key="2">
    <source>
        <dbReference type="ARBA" id="ARBA00022448"/>
    </source>
</evidence>
<protein>
    <recommendedName>
        <fullName evidence="10">Porin</fullName>
    </recommendedName>
</protein>
<keyword evidence="3 10" id="KW-1134">Transmembrane beta strand</keyword>
<keyword evidence="8 10" id="KW-0472">Membrane</keyword>
<accession>A0ABV7LH53</accession>
<reference evidence="12" key="1">
    <citation type="journal article" date="2019" name="Int. J. Syst. Evol. Microbiol.">
        <title>The Global Catalogue of Microorganisms (GCM) 10K type strain sequencing project: providing services to taxonomists for standard genome sequencing and annotation.</title>
        <authorList>
            <consortium name="The Broad Institute Genomics Platform"/>
            <consortium name="The Broad Institute Genome Sequencing Center for Infectious Disease"/>
            <person name="Wu L."/>
            <person name="Ma J."/>
        </authorList>
    </citation>
    <scope>NUCLEOTIDE SEQUENCE [LARGE SCALE GENOMIC DNA]</scope>
    <source>
        <strain evidence="12">CCM 7941</strain>
    </source>
</reference>
<comment type="subcellular location">
    <subcellularLocation>
        <location evidence="10">Cell outer membrane</location>
        <topology evidence="10">Multi-pass membrane protein</topology>
    </subcellularLocation>
</comment>
<keyword evidence="6 10" id="KW-0406">Ion transport</keyword>
<organism evidence="11 12">
    <name type="scientific">Camelimonas abortus</name>
    <dbReference type="NCBI Taxonomy" id="1017184"/>
    <lineage>
        <taxon>Bacteria</taxon>
        <taxon>Pseudomonadati</taxon>
        <taxon>Pseudomonadota</taxon>
        <taxon>Alphaproteobacteria</taxon>
        <taxon>Hyphomicrobiales</taxon>
        <taxon>Chelatococcaceae</taxon>
        <taxon>Camelimonas</taxon>
    </lineage>
</organism>
<evidence type="ECO:0000256" key="5">
    <source>
        <dbReference type="ARBA" id="ARBA00022729"/>
    </source>
</evidence>
<dbReference type="RefSeq" id="WP_376868963.1">
    <property type="nucleotide sequence ID" value="NZ_JBHRUV010000087.1"/>
</dbReference>
<dbReference type="EMBL" id="JBHRUV010000087">
    <property type="protein sequence ID" value="MFC3267171.1"/>
    <property type="molecule type" value="Genomic_DNA"/>
</dbReference>
<feature type="non-terminal residue" evidence="11">
    <location>
        <position position="217"/>
    </location>
</feature>
<comment type="similarity">
    <text evidence="1 10">Belongs to the alphaproteobacteria porin family.</text>
</comment>
<keyword evidence="7 10" id="KW-0626">Porin</keyword>
<name>A0ABV7LH53_9HYPH</name>
<evidence type="ECO:0000256" key="7">
    <source>
        <dbReference type="ARBA" id="ARBA00023114"/>
    </source>
</evidence>
<proteinExistence type="inferred from homology"/>
<evidence type="ECO:0000256" key="6">
    <source>
        <dbReference type="ARBA" id="ARBA00023065"/>
    </source>
</evidence>
<keyword evidence="4 10" id="KW-0812">Transmembrane</keyword>
<evidence type="ECO:0000256" key="10">
    <source>
        <dbReference type="RuleBase" id="RU364005"/>
    </source>
</evidence>
<gene>
    <name evidence="11" type="ORF">ACFOEX_12530</name>
</gene>
<evidence type="ECO:0000256" key="9">
    <source>
        <dbReference type="ARBA" id="ARBA00023237"/>
    </source>
</evidence>
<comment type="caution">
    <text evidence="11">The sequence shown here is derived from an EMBL/GenBank/DDBJ whole genome shotgun (WGS) entry which is preliminary data.</text>
</comment>
<evidence type="ECO:0000256" key="4">
    <source>
        <dbReference type="ARBA" id="ARBA00022692"/>
    </source>
</evidence>
<keyword evidence="5" id="KW-0732">Signal</keyword>
<sequence>MKVCSTHGVGFFYIPGTDTCIRIGGRVSFAYQVGQWRGLGGHDKSNFIAAGRIQIDGRTATEWGTLRTFVRFDIASRTGQQHGASGTLRNHGPMAFNATGVDTYNRAYKYVEVDKAFIQFAGLTAGRSSSFYDFYMTDIELTNFSLTSNASSTNLLAYTAKFGNGFSATVSMEDPTFRRNPVFFGTGAFNQVTGRAQVVGAVTGLAGGAGSPFCVNG</sequence>
<keyword evidence="2 10" id="KW-0813">Transport</keyword>
<comment type="function">
    <text evidence="10">Forms passive diffusion pores that allow small molecular weight hydrophilic materials across the outer membrane.</text>
</comment>
<evidence type="ECO:0000256" key="1">
    <source>
        <dbReference type="ARBA" id="ARBA00009521"/>
    </source>
</evidence>
<keyword evidence="9 10" id="KW-0998">Cell outer membrane</keyword>
<dbReference type="Pfam" id="PF02530">
    <property type="entry name" value="Porin_2"/>
    <property type="match status" value="1"/>
</dbReference>
<evidence type="ECO:0000313" key="12">
    <source>
        <dbReference type="Proteomes" id="UP001595536"/>
    </source>
</evidence>
<evidence type="ECO:0000256" key="3">
    <source>
        <dbReference type="ARBA" id="ARBA00022452"/>
    </source>
</evidence>
<evidence type="ECO:0000256" key="8">
    <source>
        <dbReference type="ARBA" id="ARBA00023136"/>
    </source>
</evidence>